<dbReference type="Gene3D" id="3.20.20.100">
    <property type="entry name" value="NADP-dependent oxidoreductase domain"/>
    <property type="match status" value="1"/>
</dbReference>
<dbReference type="HOGENOM" id="CLU_023205_16_2_11"/>
<dbReference type="InterPro" id="IPR050523">
    <property type="entry name" value="AKR_Detox_Biosynth"/>
</dbReference>
<dbReference type="Pfam" id="PF00248">
    <property type="entry name" value="Aldo_ket_red"/>
    <property type="match status" value="1"/>
</dbReference>
<evidence type="ECO:0000313" key="4">
    <source>
        <dbReference type="EMBL" id="CCH29605.1"/>
    </source>
</evidence>
<dbReference type="PRINTS" id="PR00069">
    <property type="entry name" value="ALDKETRDTASE"/>
</dbReference>
<evidence type="ECO:0000313" key="5">
    <source>
        <dbReference type="Proteomes" id="UP000006281"/>
    </source>
</evidence>
<dbReference type="InterPro" id="IPR020471">
    <property type="entry name" value="AKR"/>
</dbReference>
<dbReference type="PANTHER" id="PTHR43364:SF4">
    <property type="entry name" value="NAD(P)-LINKED OXIDOREDUCTASE SUPERFAMILY PROTEIN"/>
    <property type="match status" value="1"/>
</dbReference>
<evidence type="ECO:0000256" key="2">
    <source>
        <dbReference type="SAM" id="MobiDB-lite"/>
    </source>
</evidence>
<dbReference type="GO" id="GO:0016491">
    <property type="term" value="F:oxidoreductase activity"/>
    <property type="evidence" value="ECO:0007669"/>
    <property type="project" value="UniProtKB-KW"/>
</dbReference>
<dbReference type="EMBL" id="HE804045">
    <property type="protein sequence ID" value="CCH29605.1"/>
    <property type="molecule type" value="Genomic_DNA"/>
</dbReference>
<proteinExistence type="predicted"/>
<dbReference type="PATRIC" id="fig|1179773.3.peg.2280"/>
<accession>K0JQI8</accession>
<organism evidence="4 5">
    <name type="scientific">Saccharothrix espanaensis (strain ATCC 51144 / DSM 44229 / JCM 9112 / NBRC 15066 / NRRL 15764)</name>
    <dbReference type="NCBI Taxonomy" id="1179773"/>
    <lineage>
        <taxon>Bacteria</taxon>
        <taxon>Bacillati</taxon>
        <taxon>Actinomycetota</taxon>
        <taxon>Actinomycetes</taxon>
        <taxon>Pseudonocardiales</taxon>
        <taxon>Pseudonocardiaceae</taxon>
        <taxon>Saccharothrix</taxon>
    </lineage>
</organism>
<dbReference type="InterPro" id="IPR023210">
    <property type="entry name" value="NADP_OxRdtase_dom"/>
</dbReference>
<dbReference type="AlphaFoldDB" id="K0JQI8"/>
<dbReference type="KEGG" id="sesp:BN6_22850"/>
<keyword evidence="5" id="KW-1185">Reference proteome</keyword>
<evidence type="ECO:0000256" key="1">
    <source>
        <dbReference type="ARBA" id="ARBA00023002"/>
    </source>
</evidence>
<reference evidence="4 5" key="1">
    <citation type="journal article" date="2012" name="BMC Genomics">
        <title>Complete genome sequence of Saccharothrix espanaensis DSM 44229T and comparison to the other completely sequenced Pseudonocardiaceae.</title>
        <authorList>
            <person name="Strobel T."/>
            <person name="Al-Dilaimi A."/>
            <person name="Blom J."/>
            <person name="Gessner A."/>
            <person name="Kalinowski J."/>
            <person name="Luzhetska M."/>
            <person name="Puhler A."/>
            <person name="Szczepanowski R."/>
            <person name="Bechthold A."/>
            <person name="Ruckert C."/>
        </authorList>
    </citation>
    <scope>NUCLEOTIDE SEQUENCE [LARGE SCALE GENOMIC DNA]</scope>
    <source>
        <strain evidence="5">ATCC 51144 / DSM 44229 / JCM 9112 / NBRC 15066 / NRRL 15764</strain>
    </source>
</reference>
<keyword evidence="1" id="KW-0560">Oxidoreductase</keyword>
<dbReference type="eggNOG" id="COG0667">
    <property type="taxonomic scope" value="Bacteria"/>
</dbReference>
<evidence type="ECO:0000259" key="3">
    <source>
        <dbReference type="Pfam" id="PF00248"/>
    </source>
</evidence>
<protein>
    <submittedName>
        <fullName evidence="4">Aryl-alcohol dehydrogenase</fullName>
    </submittedName>
</protein>
<dbReference type="PANTHER" id="PTHR43364">
    <property type="entry name" value="NADH-SPECIFIC METHYLGLYOXAL REDUCTASE-RELATED"/>
    <property type="match status" value="1"/>
</dbReference>
<dbReference type="Proteomes" id="UP000006281">
    <property type="component" value="Chromosome"/>
</dbReference>
<dbReference type="STRING" id="1179773.BN6_22850"/>
<feature type="domain" description="NADP-dependent oxidoreductase" evidence="3">
    <location>
        <begin position="16"/>
        <end position="156"/>
    </location>
</feature>
<feature type="region of interest" description="Disordered" evidence="2">
    <location>
        <begin position="168"/>
        <end position="220"/>
    </location>
</feature>
<gene>
    <name evidence="4" type="ordered locus">BN6_22850</name>
</gene>
<name>K0JQI8_SACES</name>
<dbReference type="InterPro" id="IPR036812">
    <property type="entry name" value="NAD(P)_OxRdtase_dom_sf"/>
</dbReference>
<feature type="compositionally biased region" description="Gly residues" evidence="2">
    <location>
        <begin position="191"/>
        <end position="205"/>
    </location>
</feature>
<dbReference type="GO" id="GO:0005829">
    <property type="term" value="C:cytosol"/>
    <property type="evidence" value="ECO:0007669"/>
    <property type="project" value="TreeGrafter"/>
</dbReference>
<dbReference type="SUPFAM" id="SSF51430">
    <property type="entry name" value="NAD(P)-linked oxidoreductase"/>
    <property type="match status" value="1"/>
</dbReference>
<sequence>MKYRLFGRTGLRVSELLLGTMTFDDPAEAGRIVDAYADAGGNVLDTASAYGRSEELIGSVVRRRDRFVLGTKYTLSRDAADPNASGNHRKNLTVSLERSLRRLRTDHVDLYWVHIWDRHTPVEETLRALDGAVRAGKVLCTGISDAPAWVVSRANTLADWRGWTPFTAGAPGRPGLAHRAGTGGGRRRPAGRGGAGRDPGAGGAGVDPPPVPVGAAAGRG</sequence>